<evidence type="ECO:0000256" key="1">
    <source>
        <dbReference type="SAM" id="MobiDB-lite"/>
    </source>
</evidence>
<dbReference type="OrthoDB" id="2940229at2759"/>
<evidence type="ECO:0000313" key="3">
    <source>
        <dbReference type="Proteomes" id="UP000053989"/>
    </source>
</evidence>
<sequence length="416" mass="46467">MSPSVQLTPTVIAMCVDFFAGNSTDSAWAVPADSPTNLFGRIRRLRHDITLPPPTSFVKHLPLHFQLLHPHADGRDSKWGGVYRVVQVPLNYTLAHLQNLIAYVFDPAKKDEITALYNVCCPLSRLSCMVSLTKGKGKELTVPTDLVGHLFEVQTQVKVGQDGMIEEGLTWVKSSTTCDPYHYPANDLEGTLFLDDESDQWRWEAEEDIQLAKVWPKGGDLFRVIVYHHDVHTQIHIAINTMKIPPWKGVGNRPCLFLAYSSISLSNPDGTLCLGTVEMTWWNRVRAYEHFLEAEAFKDCVGKGVDEDDLDEDAEGELDPDLSSATLPLYEMESSPFLASDSLNPVTPFPAEPSLCGRIEYQNCHLLKLTKESMKDAGLSNEEENEVDNPTDGDADSALEEKPSDWDPFQDGDEIC</sequence>
<protein>
    <submittedName>
        <fullName evidence="2">Uncharacterized protein</fullName>
    </submittedName>
</protein>
<dbReference type="STRING" id="1036808.A0A0C3DZR2"/>
<gene>
    <name evidence="2" type="ORF">SCLCIDRAFT_1181813</name>
</gene>
<accession>A0A0C3DZR2</accession>
<feature type="region of interest" description="Disordered" evidence="1">
    <location>
        <begin position="375"/>
        <end position="416"/>
    </location>
</feature>
<reference evidence="2 3" key="1">
    <citation type="submission" date="2014-04" db="EMBL/GenBank/DDBJ databases">
        <authorList>
            <consortium name="DOE Joint Genome Institute"/>
            <person name="Kuo A."/>
            <person name="Kohler A."/>
            <person name="Nagy L.G."/>
            <person name="Floudas D."/>
            <person name="Copeland A."/>
            <person name="Barry K.W."/>
            <person name="Cichocki N."/>
            <person name="Veneault-Fourrey C."/>
            <person name="LaButti K."/>
            <person name="Lindquist E.A."/>
            <person name="Lipzen A."/>
            <person name="Lundell T."/>
            <person name="Morin E."/>
            <person name="Murat C."/>
            <person name="Sun H."/>
            <person name="Tunlid A."/>
            <person name="Henrissat B."/>
            <person name="Grigoriev I.V."/>
            <person name="Hibbett D.S."/>
            <person name="Martin F."/>
            <person name="Nordberg H.P."/>
            <person name="Cantor M.N."/>
            <person name="Hua S.X."/>
        </authorList>
    </citation>
    <scope>NUCLEOTIDE SEQUENCE [LARGE SCALE GENOMIC DNA]</scope>
    <source>
        <strain evidence="2 3">Foug A</strain>
    </source>
</reference>
<dbReference type="EMBL" id="KN822053">
    <property type="protein sequence ID" value="KIM61361.1"/>
    <property type="molecule type" value="Genomic_DNA"/>
</dbReference>
<dbReference type="Proteomes" id="UP000053989">
    <property type="component" value="Unassembled WGS sequence"/>
</dbReference>
<keyword evidence="3" id="KW-1185">Reference proteome</keyword>
<reference evidence="3" key="2">
    <citation type="submission" date="2015-01" db="EMBL/GenBank/DDBJ databases">
        <title>Evolutionary Origins and Diversification of the Mycorrhizal Mutualists.</title>
        <authorList>
            <consortium name="DOE Joint Genome Institute"/>
            <consortium name="Mycorrhizal Genomics Consortium"/>
            <person name="Kohler A."/>
            <person name="Kuo A."/>
            <person name="Nagy L.G."/>
            <person name="Floudas D."/>
            <person name="Copeland A."/>
            <person name="Barry K.W."/>
            <person name="Cichocki N."/>
            <person name="Veneault-Fourrey C."/>
            <person name="LaButti K."/>
            <person name="Lindquist E.A."/>
            <person name="Lipzen A."/>
            <person name="Lundell T."/>
            <person name="Morin E."/>
            <person name="Murat C."/>
            <person name="Riley R."/>
            <person name="Ohm R."/>
            <person name="Sun H."/>
            <person name="Tunlid A."/>
            <person name="Henrissat B."/>
            <person name="Grigoriev I.V."/>
            <person name="Hibbett D.S."/>
            <person name="Martin F."/>
        </authorList>
    </citation>
    <scope>NUCLEOTIDE SEQUENCE [LARGE SCALE GENOMIC DNA]</scope>
    <source>
        <strain evidence="3">Foug A</strain>
    </source>
</reference>
<name>A0A0C3DZR2_9AGAM</name>
<organism evidence="2 3">
    <name type="scientific">Scleroderma citrinum Foug A</name>
    <dbReference type="NCBI Taxonomy" id="1036808"/>
    <lineage>
        <taxon>Eukaryota</taxon>
        <taxon>Fungi</taxon>
        <taxon>Dikarya</taxon>
        <taxon>Basidiomycota</taxon>
        <taxon>Agaricomycotina</taxon>
        <taxon>Agaricomycetes</taxon>
        <taxon>Agaricomycetidae</taxon>
        <taxon>Boletales</taxon>
        <taxon>Sclerodermatineae</taxon>
        <taxon>Sclerodermataceae</taxon>
        <taxon>Scleroderma</taxon>
    </lineage>
</organism>
<feature type="compositionally biased region" description="Acidic residues" evidence="1">
    <location>
        <begin position="381"/>
        <end position="398"/>
    </location>
</feature>
<proteinExistence type="predicted"/>
<dbReference type="InParanoid" id="A0A0C3DZR2"/>
<evidence type="ECO:0000313" key="2">
    <source>
        <dbReference type="EMBL" id="KIM61361.1"/>
    </source>
</evidence>
<dbReference type="HOGENOM" id="CLU_019697_0_0_1"/>
<dbReference type="AlphaFoldDB" id="A0A0C3DZR2"/>